<dbReference type="AlphaFoldDB" id="A0A507CL82"/>
<evidence type="ECO:0000256" key="4">
    <source>
        <dbReference type="ARBA" id="ARBA00022776"/>
    </source>
</evidence>
<evidence type="ECO:0000313" key="9">
    <source>
        <dbReference type="Proteomes" id="UP000317494"/>
    </source>
</evidence>
<evidence type="ECO:0000256" key="6">
    <source>
        <dbReference type="ARBA" id="ARBA00023306"/>
    </source>
</evidence>
<keyword evidence="3" id="KW-0132">Cell division</keyword>
<sequence>MIHRRSSFRPLGRKSTAFVLPAPSRIDQPAIVHSTHFISPHKISLLILTEYYCAPSTTTIVSAAEILAILNRHLRDAYQGQWPEPPLYELLNDIADISIITCGADGIIMDRPKSLGLMLWERIQSVKTPDDLFLMAEGWKEMARTIDENAADYDDGVVIDRESPLGEFIRRACLEHSSMPFDERTWLYSALLVYINTSRDKIPSFPSPSNTLMNKLTPKPVAIQPPRYSTTSPQYVPCDDLRPSSTRYSPTSLQYNAAGPLDAAPASLQITLASQSYAGQLSRVLPRSPQNHPDLVHPVLLQKDLSTVDPDTPMYSITIDRDRPQYGRQINPGTPSYSRGVDADTPMYSRAMDAGTPINTVEAYISTQAMTDEVTRRDKKCSSKARQREEVPVDDGVMQVLSQILPKVAEFVPTYNSHRYIESQIEVLRLARAPSVSLDLQQTMDRMMVAAGGYAQAHLLSFLHYMRLGEYEGASMSLHRFHDHFIEMEDQNCMAQISLFNRVALHLRFHRKKEAVFDLHEAINRSREQVNTACLSFALRWLNQLTSTTAVSTKPNALIPQKALPYNMISMVADLEASRQAVMVGKPPIVAFGHMVRSIAIQLDYDSDGMGKAEPHGFGVIHQVESSLWDAYGNDPMANLCNEVEIVQHKNTNKVEDQIVAQCHYARKCAENGRYEEAFRTLEKLETWCPLPLMDCASAWLECKNSLEFQHAYFCGDWNLAETISNRLGEFGWFGTKALARVSFLRQLVESGKGNATSAYHEIARLIKKTSIAKSEGFALNCLLALADIHLNASSPLGALNVILTILTLSQQLSAQQQHQGALLRLVDVLLYLDLPFQALQVTRYVLPRALGCGDLHLEGFARMTYGRAIVAAICAEQGTVSNGNSGGRSEKVDRDEDVNSLQMTNDLTMAVNQFELALSCFKTMKDVKTLGKFVTSQISGTCEVQSFRTGLPSGNEHEVH</sequence>
<dbReference type="PANTHER" id="PTHR12830">
    <property type="entry name" value="ANAPHASE-PROMOTING COMPLEX SUBUNIT 5"/>
    <property type="match status" value="1"/>
</dbReference>
<evidence type="ECO:0000256" key="3">
    <source>
        <dbReference type="ARBA" id="ARBA00022618"/>
    </source>
</evidence>
<proteinExistence type="inferred from homology"/>
<keyword evidence="9" id="KW-1185">Reference proteome</keyword>
<gene>
    <name evidence="8" type="ORF">SeMB42_g06435</name>
</gene>
<keyword evidence="4" id="KW-0498">Mitosis</keyword>
<dbReference type="GO" id="GO:0005680">
    <property type="term" value="C:anaphase-promoting complex"/>
    <property type="evidence" value="ECO:0007669"/>
    <property type="project" value="InterPro"/>
</dbReference>
<evidence type="ECO:0000259" key="7">
    <source>
        <dbReference type="Pfam" id="PF12862"/>
    </source>
</evidence>
<protein>
    <recommendedName>
        <fullName evidence="2">Anaphase-promoting complex subunit 5</fullName>
    </recommendedName>
</protein>
<dbReference type="Proteomes" id="UP000317494">
    <property type="component" value="Unassembled WGS sequence"/>
</dbReference>
<dbReference type="GO" id="GO:0070979">
    <property type="term" value="P:protein K11-linked ubiquitination"/>
    <property type="evidence" value="ECO:0007669"/>
    <property type="project" value="TreeGrafter"/>
</dbReference>
<evidence type="ECO:0000256" key="1">
    <source>
        <dbReference type="ARBA" id="ARBA00007450"/>
    </source>
</evidence>
<keyword evidence="5" id="KW-0833">Ubl conjugation pathway</keyword>
<dbReference type="GO" id="GO:0051301">
    <property type="term" value="P:cell division"/>
    <property type="evidence" value="ECO:0007669"/>
    <property type="project" value="UniProtKB-KW"/>
</dbReference>
<dbReference type="STRING" id="286115.A0A507CL82"/>
<dbReference type="PANTHER" id="PTHR12830:SF9">
    <property type="entry name" value="ANAPHASE-PROMOTING COMPLEX SUBUNIT 5"/>
    <property type="match status" value="1"/>
</dbReference>
<reference evidence="8 9" key="1">
    <citation type="journal article" date="2019" name="Sci. Rep.">
        <title>Comparative genomics of chytrid fungi reveal insights into the obligate biotrophic and pathogenic lifestyle of Synchytrium endobioticum.</title>
        <authorList>
            <person name="van de Vossenberg B.T.L.H."/>
            <person name="Warris S."/>
            <person name="Nguyen H.D.T."/>
            <person name="van Gent-Pelzer M.P.E."/>
            <person name="Joly D.L."/>
            <person name="van de Geest H.C."/>
            <person name="Bonants P.J.M."/>
            <person name="Smith D.S."/>
            <person name="Levesque C.A."/>
            <person name="van der Lee T.A.J."/>
        </authorList>
    </citation>
    <scope>NUCLEOTIDE SEQUENCE [LARGE SCALE GENOMIC DNA]</scope>
    <source>
        <strain evidence="8 9">MB42</strain>
    </source>
</reference>
<organism evidence="8 9">
    <name type="scientific">Synchytrium endobioticum</name>
    <dbReference type="NCBI Taxonomy" id="286115"/>
    <lineage>
        <taxon>Eukaryota</taxon>
        <taxon>Fungi</taxon>
        <taxon>Fungi incertae sedis</taxon>
        <taxon>Chytridiomycota</taxon>
        <taxon>Chytridiomycota incertae sedis</taxon>
        <taxon>Chytridiomycetes</taxon>
        <taxon>Synchytriales</taxon>
        <taxon>Synchytriaceae</taxon>
        <taxon>Synchytrium</taxon>
    </lineage>
</organism>
<dbReference type="VEuPathDB" id="FungiDB:SeMB42_g06435"/>
<dbReference type="EMBL" id="QEAN01000363">
    <property type="protein sequence ID" value="TPX39154.1"/>
    <property type="molecule type" value="Genomic_DNA"/>
</dbReference>
<accession>A0A507CL82</accession>
<dbReference type="InterPro" id="IPR026000">
    <property type="entry name" value="Apc5_dom"/>
</dbReference>
<comment type="caution">
    <text evidence="8">The sequence shown here is derived from an EMBL/GenBank/DDBJ whole genome shotgun (WGS) entry which is preliminary data.</text>
</comment>
<evidence type="ECO:0000256" key="5">
    <source>
        <dbReference type="ARBA" id="ARBA00022786"/>
    </source>
</evidence>
<dbReference type="GO" id="GO:0045842">
    <property type="term" value="P:positive regulation of mitotic metaphase/anaphase transition"/>
    <property type="evidence" value="ECO:0007669"/>
    <property type="project" value="TreeGrafter"/>
</dbReference>
<feature type="domain" description="Anaphase-promoting complex subunit 5" evidence="7">
    <location>
        <begin position="458"/>
        <end position="547"/>
    </location>
</feature>
<evidence type="ECO:0000313" key="8">
    <source>
        <dbReference type="EMBL" id="TPX39154.1"/>
    </source>
</evidence>
<evidence type="ECO:0000256" key="2">
    <source>
        <dbReference type="ARBA" id="ARBA00016066"/>
    </source>
</evidence>
<name>A0A507CL82_9FUNG</name>
<dbReference type="Pfam" id="PF12862">
    <property type="entry name" value="ANAPC5"/>
    <property type="match status" value="1"/>
</dbReference>
<dbReference type="InterPro" id="IPR037679">
    <property type="entry name" value="Apc5"/>
</dbReference>
<dbReference type="GO" id="GO:0031145">
    <property type="term" value="P:anaphase-promoting complex-dependent catabolic process"/>
    <property type="evidence" value="ECO:0007669"/>
    <property type="project" value="TreeGrafter"/>
</dbReference>
<keyword evidence="6" id="KW-0131">Cell cycle</keyword>
<comment type="similarity">
    <text evidence="1">Belongs to the APC5 family.</text>
</comment>